<dbReference type="InterPro" id="IPR022791">
    <property type="entry name" value="L-PG_synthase/AglD"/>
</dbReference>
<evidence type="ECO:0000256" key="1">
    <source>
        <dbReference type="ARBA" id="ARBA00004651"/>
    </source>
</evidence>
<keyword evidence="10" id="KW-1185">Reference proteome</keyword>
<evidence type="ECO:0000313" key="8">
    <source>
        <dbReference type="EMBL" id="WJW66219.1"/>
    </source>
</evidence>
<sequence length="355" mass="39661">MRKNTLEEKLPVEMFDDELEDEQEVEASYISLKDRLLDVKTLLGFGISAAIIVFFILTVKIDFATTFDNILKANLLYLLAAFALYYSTFLIRGIRWRMLLRNARFDQEHGVTLPPLPGLIEIIFLSWFVNCIVPAKLGDAYRGYLLKKNANASFSRTLGTIFGERVADLLVLFSLLCFGGAVAFSRVESKFTDLSLIFALGGVLVLGMAVGLLTLRFYSHKIEKFIPERLHGIYHKFQQGTVSTFHRKTLFKLYFLTGIIWMLEGMRLFFVMQALGITGLGLSVTIFVALTSSLLTTLPFTPAGLGAVEGAVVGVLTAFSVEKNMAASVAILDRVVNYWSIILIGGLVYIFSRKK</sequence>
<keyword evidence="3 6" id="KW-0812">Transmembrane</keyword>
<proteinExistence type="predicted"/>
<evidence type="ECO:0000256" key="5">
    <source>
        <dbReference type="ARBA" id="ARBA00023136"/>
    </source>
</evidence>
<gene>
    <name evidence="7" type="ORF">HXX08_00455</name>
    <name evidence="8" type="ORF">OZ401_002010</name>
</gene>
<evidence type="ECO:0000256" key="6">
    <source>
        <dbReference type="SAM" id="Phobius"/>
    </source>
</evidence>
<name>A0A8T7M246_9CHLR</name>
<dbReference type="EMBL" id="JACATZ010000001">
    <property type="protein sequence ID" value="NWJ44325.1"/>
    <property type="molecule type" value="Genomic_DNA"/>
</dbReference>
<dbReference type="RefSeq" id="WP_341468101.1">
    <property type="nucleotide sequence ID" value="NZ_CP128399.1"/>
</dbReference>
<reference evidence="8" key="2">
    <citation type="journal article" date="2024" name="Nature">
        <title>Anoxygenic phototroph of the Chloroflexota uses a type I reaction centre.</title>
        <authorList>
            <person name="Tsuji J.M."/>
            <person name="Shaw N.A."/>
            <person name="Nagashima S."/>
            <person name="Venkiteswaran J.J."/>
            <person name="Schiff S.L."/>
            <person name="Watanabe T."/>
            <person name="Fukui M."/>
            <person name="Hanada S."/>
            <person name="Tank M."/>
            <person name="Neufeld J.D."/>
        </authorList>
    </citation>
    <scope>NUCLEOTIDE SEQUENCE</scope>
    <source>
        <strain evidence="8">L227-S17</strain>
    </source>
</reference>
<dbReference type="PANTHER" id="PTHR39087:SF2">
    <property type="entry name" value="UPF0104 MEMBRANE PROTEIN MJ1595"/>
    <property type="match status" value="1"/>
</dbReference>
<dbReference type="NCBIfam" id="TIGR00374">
    <property type="entry name" value="flippase-like domain"/>
    <property type="match status" value="1"/>
</dbReference>
<evidence type="ECO:0000256" key="4">
    <source>
        <dbReference type="ARBA" id="ARBA00022989"/>
    </source>
</evidence>
<evidence type="ECO:0000313" key="10">
    <source>
        <dbReference type="Proteomes" id="UP001431572"/>
    </source>
</evidence>
<dbReference type="EMBL" id="CP128399">
    <property type="protein sequence ID" value="WJW66219.1"/>
    <property type="molecule type" value="Genomic_DNA"/>
</dbReference>
<evidence type="ECO:0000256" key="3">
    <source>
        <dbReference type="ARBA" id="ARBA00022692"/>
    </source>
</evidence>
<dbReference type="Pfam" id="PF03706">
    <property type="entry name" value="LPG_synthase_TM"/>
    <property type="match status" value="1"/>
</dbReference>
<protein>
    <submittedName>
        <fullName evidence="7">Flippase-like domain-containing protein</fullName>
    </submittedName>
</protein>
<dbReference type="PANTHER" id="PTHR39087">
    <property type="entry name" value="UPF0104 MEMBRANE PROTEIN MJ1595"/>
    <property type="match status" value="1"/>
</dbReference>
<dbReference type="AlphaFoldDB" id="A0A8T7M246"/>
<evidence type="ECO:0000313" key="7">
    <source>
        <dbReference type="EMBL" id="NWJ44325.1"/>
    </source>
</evidence>
<feature type="transmembrane region" description="Helical" evidence="6">
    <location>
        <begin position="196"/>
        <end position="215"/>
    </location>
</feature>
<keyword evidence="2" id="KW-1003">Cell membrane</keyword>
<evidence type="ECO:0000256" key="2">
    <source>
        <dbReference type="ARBA" id="ARBA00022475"/>
    </source>
</evidence>
<accession>A0A8T7M246</accession>
<feature type="transmembrane region" description="Helical" evidence="6">
    <location>
        <begin position="166"/>
        <end position="184"/>
    </location>
</feature>
<organism evidence="7 9">
    <name type="scientific">Candidatus Chlorohelix allophototropha</name>
    <dbReference type="NCBI Taxonomy" id="3003348"/>
    <lineage>
        <taxon>Bacteria</taxon>
        <taxon>Bacillati</taxon>
        <taxon>Chloroflexota</taxon>
        <taxon>Chloroflexia</taxon>
        <taxon>Candidatus Chloroheliales</taxon>
        <taxon>Candidatus Chloroheliaceae</taxon>
        <taxon>Candidatus Chlorohelix</taxon>
    </lineage>
</organism>
<feature type="transmembrane region" description="Helical" evidence="6">
    <location>
        <begin position="268"/>
        <end position="290"/>
    </location>
</feature>
<evidence type="ECO:0000313" key="9">
    <source>
        <dbReference type="Proteomes" id="UP000521676"/>
    </source>
</evidence>
<dbReference type="Proteomes" id="UP001431572">
    <property type="component" value="Chromosome 1"/>
</dbReference>
<feature type="transmembrane region" description="Helical" evidence="6">
    <location>
        <begin position="42"/>
        <end position="63"/>
    </location>
</feature>
<keyword evidence="4 6" id="KW-1133">Transmembrane helix</keyword>
<reference evidence="7 9" key="1">
    <citation type="submission" date="2020-06" db="EMBL/GenBank/DDBJ databases">
        <title>Anoxygenic phototrophic Chloroflexota member uses a Type I reaction center.</title>
        <authorList>
            <person name="Tsuji J.M."/>
            <person name="Shaw N.A."/>
            <person name="Nagashima S."/>
            <person name="Venkiteswaran J."/>
            <person name="Schiff S.L."/>
            <person name="Hanada S."/>
            <person name="Tank M."/>
            <person name="Neufeld J.D."/>
        </authorList>
    </citation>
    <scope>NUCLEOTIDE SEQUENCE [LARGE SCALE GENOMIC DNA]</scope>
    <source>
        <strain evidence="7">L227-S17</strain>
    </source>
</reference>
<dbReference type="Proteomes" id="UP000521676">
    <property type="component" value="Unassembled WGS sequence"/>
</dbReference>
<feature type="transmembrane region" description="Helical" evidence="6">
    <location>
        <begin position="335"/>
        <end position="352"/>
    </location>
</feature>
<feature type="transmembrane region" description="Helical" evidence="6">
    <location>
        <begin position="75"/>
        <end position="94"/>
    </location>
</feature>
<keyword evidence="5 6" id="KW-0472">Membrane</keyword>
<dbReference type="GO" id="GO:0005886">
    <property type="term" value="C:plasma membrane"/>
    <property type="evidence" value="ECO:0007669"/>
    <property type="project" value="UniProtKB-SubCell"/>
</dbReference>
<comment type="subcellular location">
    <subcellularLocation>
        <location evidence="1">Cell membrane</location>
        <topology evidence="1">Multi-pass membrane protein</topology>
    </subcellularLocation>
</comment>